<dbReference type="Gene3D" id="1.10.340.70">
    <property type="match status" value="1"/>
</dbReference>
<dbReference type="GO" id="GO:0003964">
    <property type="term" value="F:RNA-directed DNA polymerase activity"/>
    <property type="evidence" value="ECO:0007669"/>
    <property type="project" value="UniProtKB-KW"/>
</dbReference>
<dbReference type="Pfam" id="PF19259">
    <property type="entry name" value="Ty3_capsid"/>
    <property type="match status" value="1"/>
</dbReference>
<dbReference type="InterPro" id="IPR041588">
    <property type="entry name" value="Integrase_H2C2"/>
</dbReference>
<dbReference type="EMBL" id="BKCJ010077206">
    <property type="protein sequence ID" value="GEW85623.1"/>
    <property type="molecule type" value="Genomic_DNA"/>
</dbReference>
<dbReference type="Gene3D" id="3.30.420.10">
    <property type="entry name" value="Ribonuclease H-like superfamily/Ribonuclease H"/>
    <property type="match status" value="1"/>
</dbReference>
<reference evidence="2" key="1">
    <citation type="journal article" date="2019" name="Sci. Rep.">
        <title>Draft genome of Tanacetum cinerariifolium, the natural source of mosquito coil.</title>
        <authorList>
            <person name="Yamashiro T."/>
            <person name="Shiraishi A."/>
            <person name="Satake H."/>
            <person name="Nakayama K."/>
        </authorList>
    </citation>
    <scope>NUCLEOTIDE SEQUENCE</scope>
</reference>
<evidence type="ECO:0000259" key="1">
    <source>
        <dbReference type="PROSITE" id="PS50994"/>
    </source>
</evidence>
<protein>
    <submittedName>
        <fullName evidence="2">Putative reverse transcriptase domain-containing protein</fullName>
    </submittedName>
</protein>
<name>A0A699GYQ3_TANCI</name>
<dbReference type="Pfam" id="PF17921">
    <property type="entry name" value="Integrase_H2C2"/>
    <property type="match status" value="1"/>
</dbReference>
<feature type="domain" description="Integrase catalytic" evidence="1">
    <location>
        <begin position="499"/>
        <end position="660"/>
    </location>
</feature>
<dbReference type="SUPFAM" id="SSF53098">
    <property type="entry name" value="Ribonuclease H-like"/>
    <property type="match status" value="1"/>
</dbReference>
<keyword evidence="2" id="KW-0808">Transferase</keyword>
<dbReference type="PANTHER" id="PTHR45835:SF99">
    <property type="entry name" value="CHROMO DOMAIN-CONTAINING PROTEIN-RELATED"/>
    <property type="match status" value="1"/>
</dbReference>
<dbReference type="PROSITE" id="PS50994">
    <property type="entry name" value="INTEGRASE"/>
    <property type="match status" value="1"/>
</dbReference>
<dbReference type="PANTHER" id="PTHR45835">
    <property type="entry name" value="YALI0A06105P"/>
    <property type="match status" value="1"/>
</dbReference>
<dbReference type="InterPro" id="IPR045358">
    <property type="entry name" value="Ty3_capsid"/>
</dbReference>
<dbReference type="GO" id="GO:0015074">
    <property type="term" value="P:DNA integration"/>
    <property type="evidence" value="ECO:0007669"/>
    <property type="project" value="InterPro"/>
</dbReference>
<keyword evidence="2" id="KW-0548">Nucleotidyltransferase</keyword>
<dbReference type="InterPro" id="IPR012337">
    <property type="entry name" value="RNaseH-like_sf"/>
</dbReference>
<dbReference type="GO" id="GO:0003676">
    <property type="term" value="F:nucleic acid binding"/>
    <property type="evidence" value="ECO:0007669"/>
    <property type="project" value="InterPro"/>
</dbReference>
<dbReference type="Pfam" id="PF00665">
    <property type="entry name" value="rve"/>
    <property type="match status" value="1"/>
</dbReference>
<sequence>MRHDDEVVLAHVRISTLEMIIEDIQRTSTSAALAMTQAAIRKLVANSVATVLEAQAANMENADNTNRNTKPKEAHVARKCNYKESMRFKPFNFKGTKGAIELICWFERTKSVFSQSNCTDDRKVKFTTSTLTEDALFWWNLFAQPIGIEEAYEITWSEFKKLLIKKYCPRTKVKKMEDEFYNLTIKGNDLKTYVRRFQELVVLCPNMVPNSKKMIKVFIRGLPQIIKGNVTASKLQTLEEAITITQRLLDQRKWALQKSVPKRKQQYLGKSIYVEGQKRSSRPECSDGSFDVVISMDWLSKYHAKILCDEKVIHIPIDGKTFIIRGDRRAAPVARAPYRLALLEKHELSNQLQELVDRDALSQKERIKPICVRALVMTLLPKLPLQILEVQNKAMKERNAGSDNLRGMDKAFEVCPNGTRCIKNRSWLPVFGNLRDLIMHESHKSKYSIHPGSDKMYQDLKELYWWPNMKAIIAKYVDQCLTYSKVKAKCQKPSNLLIQLEIPMWKLERIMMDFITKVPKASKGHDTIWVIVDCLTKSTYFIPTRETDSMETLTRLYKKEIVLRHKVPISIISDHDSHFTSEIWQSMQSALGTRLDISTAYHLKTVGQSERTIQTVKDMVRAWVIDFGKGWERHLPLVEFSYYNSYHASIKATPFEALYG</sequence>
<dbReference type="InterPro" id="IPR036397">
    <property type="entry name" value="RNaseH_sf"/>
</dbReference>
<proteinExistence type="predicted"/>
<dbReference type="InterPro" id="IPR001584">
    <property type="entry name" value="Integrase_cat-core"/>
</dbReference>
<accession>A0A699GYQ3</accession>
<comment type="caution">
    <text evidence="2">The sequence shown here is derived from an EMBL/GenBank/DDBJ whole genome shotgun (WGS) entry which is preliminary data.</text>
</comment>
<keyword evidence="2" id="KW-0695">RNA-directed DNA polymerase</keyword>
<dbReference type="AlphaFoldDB" id="A0A699GYQ3"/>
<evidence type="ECO:0000313" key="2">
    <source>
        <dbReference type="EMBL" id="GEW85623.1"/>
    </source>
</evidence>
<gene>
    <name evidence="2" type="ORF">Tci_257599</name>
</gene>
<organism evidence="2">
    <name type="scientific">Tanacetum cinerariifolium</name>
    <name type="common">Dalmatian daisy</name>
    <name type="synonym">Chrysanthemum cinerariifolium</name>
    <dbReference type="NCBI Taxonomy" id="118510"/>
    <lineage>
        <taxon>Eukaryota</taxon>
        <taxon>Viridiplantae</taxon>
        <taxon>Streptophyta</taxon>
        <taxon>Embryophyta</taxon>
        <taxon>Tracheophyta</taxon>
        <taxon>Spermatophyta</taxon>
        <taxon>Magnoliopsida</taxon>
        <taxon>eudicotyledons</taxon>
        <taxon>Gunneridae</taxon>
        <taxon>Pentapetalae</taxon>
        <taxon>asterids</taxon>
        <taxon>campanulids</taxon>
        <taxon>Asterales</taxon>
        <taxon>Asteraceae</taxon>
        <taxon>Asteroideae</taxon>
        <taxon>Anthemideae</taxon>
        <taxon>Anthemidinae</taxon>
        <taxon>Tanacetum</taxon>
    </lineage>
</organism>